<name>A0A1I6CRW7_9PSEU</name>
<evidence type="ECO:0000313" key="1">
    <source>
        <dbReference type="EMBL" id="SFQ95910.1"/>
    </source>
</evidence>
<dbReference type="InterPro" id="IPR027417">
    <property type="entry name" value="P-loop_NTPase"/>
</dbReference>
<dbReference type="RefSeq" id="WP_093587800.1">
    <property type="nucleotide sequence ID" value="NZ_FOYL01000001.1"/>
</dbReference>
<keyword evidence="2" id="KW-1185">Reference proteome</keyword>
<proteinExistence type="predicted"/>
<dbReference type="Gene3D" id="3.40.50.300">
    <property type="entry name" value="P-loop containing nucleotide triphosphate hydrolases"/>
    <property type="match status" value="2"/>
</dbReference>
<gene>
    <name evidence="1" type="ORF">SAMN04488564_101170</name>
</gene>
<dbReference type="OrthoDB" id="580767at2"/>
<protein>
    <submittedName>
        <fullName evidence="1">Cellulose biosynthesis protein BcsQ</fullName>
    </submittedName>
</protein>
<reference evidence="2" key="1">
    <citation type="submission" date="2016-10" db="EMBL/GenBank/DDBJ databases">
        <authorList>
            <person name="Varghese N."/>
            <person name="Submissions S."/>
        </authorList>
    </citation>
    <scope>NUCLEOTIDE SEQUENCE [LARGE SCALE GENOMIC DNA]</scope>
    <source>
        <strain evidence="2">DSM 44232</strain>
    </source>
</reference>
<dbReference type="AlphaFoldDB" id="A0A1I6CRW7"/>
<dbReference type="Proteomes" id="UP000198583">
    <property type="component" value="Unassembled WGS sequence"/>
</dbReference>
<evidence type="ECO:0000313" key="2">
    <source>
        <dbReference type="Proteomes" id="UP000198583"/>
    </source>
</evidence>
<dbReference type="NCBIfam" id="NF040586">
    <property type="entry name" value="FxSxx_TPR"/>
    <property type="match status" value="1"/>
</dbReference>
<dbReference type="PANTHER" id="PTHR46082">
    <property type="entry name" value="ATP/GTP-BINDING PROTEIN-RELATED"/>
    <property type="match status" value="1"/>
</dbReference>
<dbReference type="SUPFAM" id="SSF52540">
    <property type="entry name" value="P-loop containing nucleoside triphosphate hydrolases"/>
    <property type="match status" value="2"/>
</dbReference>
<accession>A0A1I6CRW7</accession>
<organism evidence="1 2">
    <name type="scientific">Lentzea waywayandensis</name>
    <dbReference type="NCBI Taxonomy" id="84724"/>
    <lineage>
        <taxon>Bacteria</taxon>
        <taxon>Bacillati</taxon>
        <taxon>Actinomycetota</taxon>
        <taxon>Actinomycetes</taxon>
        <taxon>Pseudonocardiales</taxon>
        <taxon>Pseudonocardiaceae</taxon>
        <taxon>Lentzea</taxon>
    </lineage>
</organism>
<sequence>MRSVVAFLSPGAGAGQTSTLANLAVVLAGSGRRVLVVDWLTEPPRTSEYLAPFLVDHLALDDVLGAGLAAAVAANLGQAPDPDVARFALPDSTGVIDVLTVGTTTSPPDGSSPAELRDLLLGTDYDEIFVDASTSVRRAVVPEVVAELCDAVALCFTPREGAIRKAAELGAAVSRRARRQIDFIPVATMFDEQYLSRAERALGAIRAAFASLLENQRSRLVARGAVEIPYRPYDAFDPLLAVLVEQPDPGSRLLTAYGQLAAAVTDGAVEVTPALSQLIISRYRRLYGLEAGTDLPPLLLLHDTRGRPWADWIRDQVTAAGMPVLGEASDVDLGAGTVQIAFVETEDGLGQDLRSVLDRLVGHVTERGAEVEVIRLLVASAQDDTEVVATTVSLADTTKERARQRLFAHFGLVESIDPAGAEGSRFPGSNPRVRVLPPRNQDFVGRERELERLRDRLAPGRSAQVQVTGPPGIGKSEFACEYAHRFAHDYDLVHWVAAHDRQALSDAMGELSARVREVVGVRGGDVLSALATDPANRWLIVYDNADDPEIVDDLAPAVGAGHVLVTTTRPHPLTGEELPLTELSTAESTLLLARHAPGLSGVDAQAVADAVRHQPLAVELVAAWLSQMTQAAGTSAELSMVVAELLGRLTGQDDAVVDAQVVDLLTETARTTPLGRVTVLLAEMCAFLSPEGADIRMLRASAVWHALVAASGEDAALLQGGADELDLLLWAGARSGLLEVDWGRRPLVRMHRVVQSVVRELMPPQVRSVRREQLLAALAAYAPSDVDNDYTSGVRRYAELQKHVSFSGALESSAEPVRRWLVSQVRHAYLDGGSGRWRVALALSERLIERWSAEFGDDDGLLLRLRGQAANLHRMLGDNHSAKELDTAVLGHQRRLLPRNHPQTLITARGLAADLRGLGSFADALIEDQVTWEGFRQSLGDDHPHTRIAANNLALSHYLSGDAAAALAVERDNYQRRTRLFGQNDMQTWWSMCSIGTYLRELGRFTESLEALRTAREHVQALRPETNPLGLRIRWNQAITERHSERAPAAADRNQRTLRDYVDQFGAKHPWTLGCRLSLGHDLRRLGDLEAAAAHTTACLTGFTQDVGLDEHHPFVAMCRMALARTLLDMGDLDAAGELIQLARNEFTAHLTEMHPWTQAAKYNHAAILYARGEHDHARTLVAEVHEACDDYLGKEHPYTLVTGANLRNGDWAPIDVDVPQT</sequence>
<dbReference type="Pfam" id="PF13374">
    <property type="entry name" value="TPR_10"/>
    <property type="match status" value="1"/>
</dbReference>
<dbReference type="STRING" id="84724.SAMN04488564_101170"/>
<dbReference type="EMBL" id="FOYL01000001">
    <property type="protein sequence ID" value="SFQ95910.1"/>
    <property type="molecule type" value="Genomic_DNA"/>
</dbReference>
<dbReference type="PANTHER" id="PTHR46082:SF6">
    <property type="entry name" value="AAA+ ATPASE DOMAIN-CONTAINING PROTEIN-RELATED"/>
    <property type="match status" value="1"/>
</dbReference>
<dbReference type="SUPFAM" id="SSF48452">
    <property type="entry name" value="TPR-like"/>
    <property type="match status" value="2"/>
</dbReference>
<dbReference type="InterPro" id="IPR011990">
    <property type="entry name" value="TPR-like_helical_dom_sf"/>
</dbReference>
<dbReference type="Gene3D" id="1.25.40.10">
    <property type="entry name" value="Tetratricopeptide repeat domain"/>
    <property type="match status" value="2"/>
</dbReference>
<dbReference type="InterPro" id="IPR053137">
    <property type="entry name" value="NLR-like"/>
</dbReference>